<dbReference type="GO" id="GO:0008081">
    <property type="term" value="F:phosphoric diester hydrolase activity"/>
    <property type="evidence" value="ECO:0007669"/>
    <property type="project" value="InterPro"/>
</dbReference>
<comment type="caution">
    <text evidence="2">The sequence shown here is derived from an EMBL/GenBank/DDBJ whole genome shotgun (WGS) entry which is preliminary data.</text>
</comment>
<dbReference type="InterPro" id="IPR030395">
    <property type="entry name" value="GP_PDE_dom"/>
</dbReference>
<gene>
    <name evidence="2" type="ORF">UB32_11965</name>
</gene>
<proteinExistence type="predicted"/>
<dbReference type="Pfam" id="PF03009">
    <property type="entry name" value="GDPD"/>
    <property type="match status" value="1"/>
</dbReference>
<dbReference type="AlphaFoldDB" id="A0A0D6ZB24"/>
<dbReference type="InterPro" id="IPR017946">
    <property type="entry name" value="PLC-like_Pdiesterase_TIM-brl"/>
</dbReference>
<dbReference type="PANTHER" id="PTHR46211:SF1">
    <property type="entry name" value="GLYCEROPHOSPHODIESTER PHOSPHODIESTERASE, CYTOPLASMIC"/>
    <property type="match status" value="1"/>
</dbReference>
<name>A0A0D6ZB24_9BACI</name>
<dbReference type="EMBL" id="JXIQ01000095">
    <property type="protein sequence ID" value="KIY21758.1"/>
    <property type="molecule type" value="Genomic_DNA"/>
</dbReference>
<dbReference type="SUPFAM" id="SSF51695">
    <property type="entry name" value="PLC-like phosphodiesterases"/>
    <property type="match status" value="1"/>
</dbReference>
<dbReference type="OrthoDB" id="384721at2"/>
<feature type="domain" description="GP-PDE" evidence="1">
    <location>
        <begin position="2"/>
        <end position="247"/>
    </location>
</feature>
<dbReference type="PANTHER" id="PTHR46211">
    <property type="entry name" value="GLYCEROPHOSPHORYL DIESTER PHOSPHODIESTERASE"/>
    <property type="match status" value="1"/>
</dbReference>
<evidence type="ECO:0000313" key="2">
    <source>
        <dbReference type="EMBL" id="KIY21758.1"/>
    </source>
</evidence>
<dbReference type="CDD" id="cd08563">
    <property type="entry name" value="GDPD_TtGDE_like"/>
    <property type="match status" value="1"/>
</dbReference>
<reference evidence="2 3" key="1">
    <citation type="submission" date="2015-01" db="EMBL/GenBank/DDBJ databases">
        <title>Draft genome sequences of the supercritical CO2 tolerant bacteria Bacillus subterraneus MITOT1 and Bacillus cereus MIT0214.</title>
        <authorList>
            <person name="Peet K.C."/>
            <person name="Thompson J.R."/>
        </authorList>
    </citation>
    <scope>NUCLEOTIDE SEQUENCE [LARGE SCALE GENOMIC DNA]</scope>
    <source>
        <strain evidence="2 3">MITOT1</strain>
    </source>
</reference>
<accession>A0A0D6ZB24</accession>
<evidence type="ECO:0000313" key="3">
    <source>
        <dbReference type="Proteomes" id="UP000032512"/>
    </source>
</evidence>
<dbReference type="Proteomes" id="UP000032512">
    <property type="component" value="Unassembled WGS sequence"/>
</dbReference>
<dbReference type="PATRIC" id="fig|285983.3.peg.1065"/>
<dbReference type="Gene3D" id="3.20.20.190">
    <property type="entry name" value="Phosphatidylinositol (PI) phosphodiesterase"/>
    <property type="match status" value="1"/>
</dbReference>
<dbReference type="PROSITE" id="PS51704">
    <property type="entry name" value="GP_PDE"/>
    <property type="match status" value="1"/>
</dbReference>
<dbReference type="GO" id="GO:0006629">
    <property type="term" value="P:lipid metabolic process"/>
    <property type="evidence" value="ECO:0007669"/>
    <property type="project" value="InterPro"/>
</dbReference>
<keyword evidence="3" id="KW-1185">Reference proteome</keyword>
<organism evidence="2 3">
    <name type="scientific">Mesobacillus subterraneus</name>
    <dbReference type="NCBI Taxonomy" id="285983"/>
    <lineage>
        <taxon>Bacteria</taxon>
        <taxon>Bacillati</taxon>
        <taxon>Bacillota</taxon>
        <taxon>Bacilli</taxon>
        <taxon>Bacillales</taxon>
        <taxon>Bacillaceae</taxon>
        <taxon>Mesobacillus</taxon>
    </lineage>
</organism>
<sequence>MTKIYGHRGAKGSYPENTLLSFKKAIDQGVEGIELDVHLTLDGEVVVIHDETLDRTTNGTGWIKDHTLSEIKQVSAGSRFVLLPDYEEAWDSETVPTLQEVLELMAPYPTELNIELKTYAVVYEGIEEKVHSIVKKYGNNRKVVYSSFHLPSLMRMKKVAPDANIAWLVNNKISFPIDHMNMLDLEALHVHKKMVLPPPEEYQIGARELYDKIRVWTVNDPAEIGQLLDVQVQAIITDFPERAIAIRNKR</sequence>
<evidence type="ECO:0000259" key="1">
    <source>
        <dbReference type="PROSITE" id="PS51704"/>
    </source>
</evidence>
<dbReference type="RefSeq" id="WP_044394098.1">
    <property type="nucleotide sequence ID" value="NZ_JXIQ01000095.1"/>
</dbReference>
<protein>
    <submittedName>
        <fullName evidence="2">Glycerophosphodiester phosphodiesterase</fullName>
    </submittedName>
</protein>